<dbReference type="EMBL" id="JAWQEV010000001">
    <property type="protein sequence ID" value="MDW4571403.1"/>
    <property type="molecule type" value="Genomic_DNA"/>
</dbReference>
<sequence>MRSRIEELAIRADVFRWLDERFNENGGYELSRELLESYSFDGEPIKLLDPGGRGIRNPASFSSTLTIMTSAGSRNPYADTESIDGWVTYHYRVGDGGDNTKLARAVANRDPIVYFKGVRAGFYVPFYPIIIADNDPVERVVRFPLEQGLAFLGDPLKYTDDQRRYAETIVRTRLHQPIFRAQVLHAYAASCTVCDLKHSELLDAAHIAPDADAAGVAHVSNGLAMCKIHHAAYDRSLMGITPDFEVRIDQQLLDEVDGPMLRHGLQDMHGRHIRLPSSRAARPDRDRLASRYELFARR</sequence>
<dbReference type="InterPro" id="IPR003615">
    <property type="entry name" value="HNH_nuc"/>
</dbReference>
<evidence type="ECO:0000259" key="1">
    <source>
        <dbReference type="Pfam" id="PF13391"/>
    </source>
</evidence>
<name>A0ABU4GWF5_9MICO</name>
<evidence type="ECO:0000313" key="2">
    <source>
        <dbReference type="EMBL" id="MDW4571403.1"/>
    </source>
</evidence>
<keyword evidence="2" id="KW-0540">Nuclease</keyword>
<accession>A0ABU4GWF5</accession>
<keyword evidence="2" id="KW-0255">Endonuclease</keyword>
<feature type="domain" description="HNH nuclease" evidence="1">
    <location>
        <begin position="191"/>
        <end position="240"/>
    </location>
</feature>
<keyword evidence="3" id="KW-1185">Reference proteome</keyword>
<dbReference type="Proteomes" id="UP001283109">
    <property type="component" value="Unassembled WGS sequence"/>
</dbReference>
<keyword evidence="2" id="KW-0378">Hydrolase</keyword>
<dbReference type="RefSeq" id="WP_318351945.1">
    <property type="nucleotide sequence ID" value="NZ_JAWQEV010000001.1"/>
</dbReference>
<organism evidence="2 3">
    <name type="scientific">Microbacterium arthrosphaerae</name>
    <dbReference type="NCBI Taxonomy" id="792652"/>
    <lineage>
        <taxon>Bacteria</taxon>
        <taxon>Bacillati</taxon>
        <taxon>Actinomycetota</taxon>
        <taxon>Actinomycetes</taxon>
        <taxon>Micrococcales</taxon>
        <taxon>Microbacteriaceae</taxon>
        <taxon>Microbacterium</taxon>
    </lineage>
</organism>
<evidence type="ECO:0000313" key="3">
    <source>
        <dbReference type="Proteomes" id="UP001283109"/>
    </source>
</evidence>
<reference evidence="2 3" key="1">
    <citation type="submission" date="2023-11" db="EMBL/GenBank/DDBJ databases">
        <title>Draft genome sequence of Microbacterium arthrosphaerae JCM 30492.</title>
        <authorList>
            <person name="Zhang G."/>
            <person name="Ding Y."/>
        </authorList>
    </citation>
    <scope>NUCLEOTIDE SEQUENCE [LARGE SCALE GENOMIC DNA]</scope>
    <source>
        <strain evidence="2 3">JCM 30492</strain>
    </source>
</reference>
<dbReference type="Pfam" id="PF13391">
    <property type="entry name" value="HNH_2"/>
    <property type="match status" value="1"/>
</dbReference>
<protein>
    <submittedName>
        <fullName evidence="2">HNH endonuclease</fullName>
    </submittedName>
</protein>
<proteinExistence type="predicted"/>
<gene>
    <name evidence="2" type="ORF">R8Z58_01270</name>
</gene>
<dbReference type="GO" id="GO:0004519">
    <property type="term" value="F:endonuclease activity"/>
    <property type="evidence" value="ECO:0007669"/>
    <property type="project" value="UniProtKB-KW"/>
</dbReference>
<comment type="caution">
    <text evidence="2">The sequence shown here is derived from an EMBL/GenBank/DDBJ whole genome shotgun (WGS) entry which is preliminary data.</text>
</comment>